<dbReference type="KEGG" id="odi:ODI_R4087"/>
<accession>A0A1C3K6E6</accession>
<evidence type="ECO:0000313" key="3">
    <source>
        <dbReference type="Proteomes" id="UP000078558"/>
    </source>
</evidence>
<dbReference type="Proteomes" id="UP000078558">
    <property type="component" value="Chromosome I"/>
</dbReference>
<reference evidence="1 3" key="1">
    <citation type="submission" date="2016-06" db="EMBL/GenBank/DDBJ databases">
        <authorList>
            <person name="Kjaerup R.B."/>
            <person name="Dalgaard T.S."/>
            <person name="Juul-Madsen H.R."/>
        </authorList>
    </citation>
    <scope>NUCLEOTIDE SEQUENCE [LARGE SCALE GENOMIC DNA]</scope>
    <source>
        <strain evidence="1">Orrdi1</strain>
    </source>
</reference>
<evidence type="ECO:0000313" key="2">
    <source>
        <dbReference type="EMBL" id="SOE52336.1"/>
    </source>
</evidence>
<organism evidence="1 3">
    <name type="scientific">Orrella dioscoreae</name>
    <dbReference type="NCBI Taxonomy" id="1851544"/>
    <lineage>
        <taxon>Bacteria</taxon>
        <taxon>Pseudomonadati</taxon>
        <taxon>Pseudomonadota</taxon>
        <taxon>Betaproteobacteria</taxon>
        <taxon>Burkholderiales</taxon>
        <taxon>Alcaligenaceae</taxon>
        <taxon>Orrella</taxon>
    </lineage>
</organism>
<keyword evidence="3" id="KW-1185">Reference proteome</keyword>
<dbReference type="EMBL" id="FLRC01000047">
    <property type="protein sequence ID" value="SBT27024.1"/>
    <property type="molecule type" value="Genomic_DNA"/>
</dbReference>
<proteinExistence type="predicted"/>
<sequence>MPWALPSWPARSSACACEDTSPAALSSAAVRRSSEASAASWPLALSTRSARTVSAPASTPSGCVAPLTRVLRLSSAAALRSSAASACSRPPRLVTVPRAVTERFLAAMTPPWLSRVFADKVADSPAAIVPSRVSSLPCSVASSVVAAVSLPPPKARSRAAISAALPCNTALPASMSPVAVNARRWPADTVPEDRFSVPPVSVTSFPAAARPLWRNCEAPKVRLPSPSSSPATPTPARMRPVFVSWPLTALASTLPVARTVPVLSRLLPAFSVAVLPADRMPSFFNVVPASAVTLPPACALAVLASVKPRSPCRKRSPLNAAVVPASMRSRCARSATLPSADRMPSADKVPPAVARSVPAAWVRDACVVLMSPCALAVRSPPSATVRPANCMPLPACSAAWRPANACPALLRPAPAVADRSRPASSSAVEARFKTPSRAVSDTSLAALTAPCTVNPPVPDSVRLLPADSVPPKTASPPWARASRLPAACVRVPAAVTRPPCAVMDRSPPSATVAPVSCSGAPATSVTWRSPCAWPANVSLCPDCKARSRDAHRPPACATANAPPAVNVRSWPACSAPRTLASRPACKASVPPAVRRPSAARSRAAFTLAVVPACSAAVGAKRTSPLALTSSAPVSAARLPPTFTPTPASVPTSRMLLAYMPPRAAKSMATPGAAPCAACACTAPVL</sequence>
<name>A0A1C3K6E6_9BURK</name>
<dbReference type="AlphaFoldDB" id="A0A1C3K6E6"/>
<dbReference type="EMBL" id="LT907988">
    <property type="protein sequence ID" value="SOE52336.1"/>
    <property type="molecule type" value="Genomic_DNA"/>
</dbReference>
<protein>
    <submittedName>
        <fullName evidence="1">Transcriptional regulatory protein algP</fullName>
    </submittedName>
</protein>
<gene>
    <name evidence="1" type="ORF">ODI_00793</name>
    <name evidence="2" type="ORF">ODI_R4087</name>
</gene>
<evidence type="ECO:0000313" key="1">
    <source>
        <dbReference type="EMBL" id="SBT27024.1"/>
    </source>
</evidence>
<reference evidence="2 3" key="2">
    <citation type="submission" date="2017-08" db="EMBL/GenBank/DDBJ databases">
        <authorList>
            <person name="de Groot N.N."/>
        </authorList>
    </citation>
    <scope>NUCLEOTIDE SEQUENCE [LARGE SCALE GENOMIC DNA]</scope>
    <source>
        <strain evidence="2">Orrdi1</strain>
    </source>
</reference>